<dbReference type="EMBL" id="CM044706">
    <property type="protein sequence ID" value="KAI5658843.1"/>
    <property type="molecule type" value="Genomic_DNA"/>
</dbReference>
<name>A0ACC0AD30_CATRO</name>
<gene>
    <name evidence="1" type="ORF">M9H77_27636</name>
</gene>
<accession>A0ACC0AD30</accession>
<comment type="caution">
    <text evidence="1">The sequence shown here is derived from an EMBL/GenBank/DDBJ whole genome shotgun (WGS) entry which is preliminary data.</text>
</comment>
<evidence type="ECO:0000313" key="1">
    <source>
        <dbReference type="EMBL" id="KAI5658843.1"/>
    </source>
</evidence>
<protein>
    <submittedName>
        <fullName evidence="1">Uncharacterized protein</fullName>
    </submittedName>
</protein>
<keyword evidence="2" id="KW-1185">Reference proteome</keyword>
<evidence type="ECO:0000313" key="2">
    <source>
        <dbReference type="Proteomes" id="UP001060085"/>
    </source>
</evidence>
<sequence>MKGIQLFILSLILISGWTAPVVLAQKKCKTKVDCTGFTCKPDLNINCRNGICVRDPRLMKSSSTKKTVEEFQN</sequence>
<reference evidence="2" key="1">
    <citation type="journal article" date="2023" name="Nat. Plants">
        <title>Single-cell RNA sequencing provides a high-resolution roadmap for understanding the multicellular compartmentation of specialized metabolism.</title>
        <authorList>
            <person name="Sun S."/>
            <person name="Shen X."/>
            <person name="Li Y."/>
            <person name="Li Y."/>
            <person name="Wang S."/>
            <person name="Li R."/>
            <person name="Zhang H."/>
            <person name="Shen G."/>
            <person name="Guo B."/>
            <person name="Wei J."/>
            <person name="Xu J."/>
            <person name="St-Pierre B."/>
            <person name="Chen S."/>
            <person name="Sun C."/>
        </authorList>
    </citation>
    <scope>NUCLEOTIDE SEQUENCE [LARGE SCALE GENOMIC DNA]</scope>
</reference>
<proteinExistence type="predicted"/>
<dbReference type="Proteomes" id="UP001060085">
    <property type="component" value="Linkage Group LG06"/>
</dbReference>
<organism evidence="1 2">
    <name type="scientific">Catharanthus roseus</name>
    <name type="common">Madagascar periwinkle</name>
    <name type="synonym">Vinca rosea</name>
    <dbReference type="NCBI Taxonomy" id="4058"/>
    <lineage>
        <taxon>Eukaryota</taxon>
        <taxon>Viridiplantae</taxon>
        <taxon>Streptophyta</taxon>
        <taxon>Embryophyta</taxon>
        <taxon>Tracheophyta</taxon>
        <taxon>Spermatophyta</taxon>
        <taxon>Magnoliopsida</taxon>
        <taxon>eudicotyledons</taxon>
        <taxon>Gunneridae</taxon>
        <taxon>Pentapetalae</taxon>
        <taxon>asterids</taxon>
        <taxon>lamiids</taxon>
        <taxon>Gentianales</taxon>
        <taxon>Apocynaceae</taxon>
        <taxon>Rauvolfioideae</taxon>
        <taxon>Vinceae</taxon>
        <taxon>Catharanthinae</taxon>
        <taxon>Catharanthus</taxon>
    </lineage>
</organism>